<dbReference type="SUPFAM" id="SSF51161">
    <property type="entry name" value="Trimeric LpxA-like enzymes"/>
    <property type="match status" value="1"/>
</dbReference>
<gene>
    <name evidence="5" type="ORF">H9847_01040</name>
</gene>
<proteinExistence type="inferred from homology"/>
<evidence type="ECO:0000313" key="5">
    <source>
        <dbReference type="EMBL" id="MBU3843450.1"/>
    </source>
</evidence>
<keyword evidence="3" id="KW-0677">Repeat</keyword>
<dbReference type="Gene3D" id="2.160.10.10">
    <property type="entry name" value="Hexapeptide repeat proteins"/>
    <property type="match status" value="1"/>
</dbReference>
<accession>A0A948TE87</accession>
<keyword evidence="2" id="KW-0808">Transferase</keyword>
<dbReference type="PROSITE" id="PS00101">
    <property type="entry name" value="HEXAPEP_TRANSFERASES"/>
    <property type="match status" value="1"/>
</dbReference>
<dbReference type="Pfam" id="PF00132">
    <property type="entry name" value="Hexapep"/>
    <property type="match status" value="1"/>
</dbReference>
<dbReference type="InterPro" id="IPR001451">
    <property type="entry name" value="Hexapep"/>
</dbReference>
<evidence type="ECO:0000313" key="6">
    <source>
        <dbReference type="Proteomes" id="UP000733611"/>
    </source>
</evidence>
<sequence length="242" mass="26843">MIITTQISAQLRKLGLALPPGAQITGQGYLGYHCFLTHEAALDSCSIGSYSGVRTKDVRFLKLGNYCAVADELKFVGEHDYQRITTSICTIATEGRHWLFSNFQGQAPYINFRAINIGHDVWIGTRVTIKGGLNIGDGAVIGAGSVVTHDVEPYTIVAGCPARPLKRRFADEQLIARIHKSKWFLYDWDGIDVQWGDVYKTIDIMEERLATNPPQLLNHGFSYKVDEAANSIQLRPAQTVES</sequence>
<dbReference type="GO" id="GO:0016746">
    <property type="term" value="F:acyltransferase activity"/>
    <property type="evidence" value="ECO:0007669"/>
    <property type="project" value="UniProtKB-KW"/>
</dbReference>
<comment type="similarity">
    <text evidence="1">Belongs to the transferase hexapeptide repeat family.</text>
</comment>
<dbReference type="EMBL" id="JAHLFE010000017">
    <property type="protein sequence ID" value="MBU3843450.1"/>
    <property type="molecule type" value="Genomic_DNA"/>
</dbReference>
<organism evidence="5 6">
    <name type="scientific">Candidatus Anaerobiospirillum pullicola</name>
    <dbReference type="NCBI Taxonomy" id="2838451"/>
    <lineage>
        <taxon>Bacteria</taxon>
        <taxon>Pseudomonadati</taxon>
        <taxon>Pseudomonadota</taxon>
        <taxon>Gammaproteobacteria</taxon>
        <taxon>Aeromonadales</taxon>
        <taxon>Succinivibrionaceae</taxon>
        <taxon>Anaerobiospirillum</taxon>
    </lineage>
</organism>
<evidence type="ECO:0000256" key="2">
    <source>
        <dbReference type="ARBA" id="ARBA00022679"/>
    </source>
</evidence>
<dbReference type="InterPro" id="IPR011004">
    <property type="entry name" value="Trimer_LpxA-like_sf"/>
</dbReference>
<dbReference type="AlphaFoldDB" id="A0A948TE87"/>
<dbReference type="PANTHER" id="PTHR43300">
    <property type="entry name" value="ACETYLTRANSFERASE"/>
    <property type="match status" value="1"/>
</dbReference>
<dbReference type="InterPro" id="IPR018357">
    <property type="entry name" value="Hexapep_transf_CS"/>
</dbReference>
<name>A0A948TE87_9GAMM</name>
<dbReference type="InterPro" id="IPR050179">
    <property type="entry name" value="Trans_hexapeptide_repeat"/>
</dbReference>
<comment type="caution">
    <text evidence="5">The sequence shown here is derived from an EMBL/GenBank/DDBJ whole genome shotgun (WGS) entry which is preliminary data.</text>
</comment>
<reference evidence="5" key="2">
    <citation type="submission" date="2021-04" db="EMBL/GenBank/DDBJ databases">
        <authorList>
            <person name="Gilroy R."/>
        </authorList>
    </citation>
    <scope>NUCLEOTIDE SEQUENCE</scope>
    <source>
        <strain evidence="5">378</strain>
    </source>
</reference>
<dbReference type="Proteomes" id="UP000733611">
    <property type="component" value="Unassembled WGS sequence"/>
</dbReference>
<protein>
    <submittedName>
        <fullName evidence="5">CatB-related O-acetyltransferase</fullName>
    </submittedName>
</protein>
<dbReference type="CDD" id="cd03349">
    <property type="entry name" value="LbH_XAT"/>
    <property type="match status" value="1"/>
</dbReference>
<dbReference type="PANTHER" id="PTHR43300:SF11">
    <property type="entry name" value="ACETYLTRANSFERASE RV3034C-RELATED"/>
    <property type="match status" value="1"/>
</dbReference>
<reference evidence="5" key="1">
    <citation type="journal article" date="2021" name="PeerJ">
        <title>Extensive microbial diversity within the chicken gut microbiome revealed by metagenomics and culture.</title>
        <authorList>
            <person name="Gilroy R."/>
            <person name="Ravi A."/>
            <person name="Getino M."/>
            <person name="Pursley I."/>
            <person name="Horton D.L."/>
            <person name="Alikhan N.F."/>
            <person name="Baker D."/>
            <person name="Gharbi K."/>
            <person name="Hall N."/>
            <person name="Watson M."/>
            <person name="Adriaenssens E.M."/>
            <person name="Foster-Nyarko E."/>
            <person name="Jarju S."/>
            <person name="Secka A."/>
            <person name="Antonio M."/>
            <person name="Oren A."/>
            <person name="Chaudhuri R.R."/>
            <person name="La Ragione R."/>
            <person name="Hildebrand F."/>
            <person name="Pallen M.J."/>
        </authorList>
    </citation>
    <scope>NUCLEOTIDE SEQUENCE</scope>
    <source>
        <strain evidence="5">378</strain>
    </source>
</reference>
<evidence type="ECO:0000256" key="1">
    <source>
        <dbReference type="ARBA" id="ARBA00007274"/>
    </source>
</evidence>
<keyword evidence="4" id="KW-0012">Acyltransferase</keyword>
<evidence type="ECO:0000256" key="3">
    <source>
        <dbReference type="ARBA" id="ARBA00022737"/>
    </source>
</evidence>
<evidence type="ECO:0000256" key="4">
    <source>
        <dbReference type="ARBA" id="ARBA00023315"/>
    </source>
</evidence>